<proteinExistence type="predicted"/>
<dbReference type="EMBL" id="CM037160">
    <property type="protein sequence ID" value="KAH7839446.1"/>
    <property type="molecule type" value="Genomic_DNA"/>
</dbReference>
<reference evidence="1 2" key="1">
    <citation type="journal article" date="2021" name="Hortic Res">
        <title>High-quality reference genome and annotation aids understanding of berry development for evergreen blueberry (Vaccinium darrowii).</title>
        <authorList>
            <person name="Yu J."/>
            <person name="Hulse-Kemp A.M."/>
            <person name="Babiker E."/>
            <person name="Staton M."/>
        </authorList>
    </citation>
    <scope>NUCLEOTIDE SEQUENCE [LARGE SCALE GENOMIC DNA]</scope>
    <source>
        <strain evidence="2">cv. NJ 8807/NJ 8810</strain>
        <tissue evidence="1">Young leaf</tissue>
    </source>
</reference>
<gene>
    <name evidence="1" type="ORF">Vadar_004284</name>
</gene>
<accession>A0ACB7XGE6</accession>
<dbReference type="Proteomes" id="UP000828048">
    <property type="component" value="Chromosome 10"/>
</dbReference>
<name>A0ACB7XGE6_9ERIC</name>
<protein>
    <submittedName>
        <fullName evidence="1">Uncharacterized protein</fullName>
    </submittedName>
</protein>
<keyword evidence="2" id="KW-1185">Reference proteome</keyword>
<evidence type="ECO:0000313" key="2">
    <source>
        <dbReference type="Proteomes" id="UP000828048"/>
    </source>
</evidence>
<sequence length="211" mass="23112">MSDDSSDKHTEESMGKSAAAGSNSSSMVRTVISNAKFYVKKFDGTLKVCMGNLVVIEGVRCMNLYFLEGSTVLGGVDTSTTVIGESILDTTALVHECFDEDLGKQLGISFGEHCALGRQLGVKFDIAADHFFGKLDFVWGSAFESIVSLGGTYQFGLLVSCSSCFWIYALDFIYGYLLLVEIDRLKTNLGFIMKLGHWFWILGTVDLKTLV</sequence>
<organism evidence="1 2">
    <name type="scientific">Vaccinium darrowii</name>
    <dbReference type="NCBI Taxonomy" id="229202"/>
    <lineage>
        <taxon>Eukaryota</taxon>
        <taxon>Viridiplantae</taxon>
        <taxon>Streptophyta</taxon>
        <taxon>Embryophyta</taxon>
        <taxon>Tracheophyta</taxon>
        <taxon>Spermatophyta</taxon>
        <taxon>Magnoliopsida</taxon>
        <taxon>eudicotyledons</taxon>
        <taxon>Gunneridae</taxon>
        <taxon>Pentapetalae</taxon>
        <taxon>asterids</taxon>
        <taxon>Ericales</taxon>
        <taxon>Ericaceae</taxon>
        <taxon>Vaccinioideae</taxon>
        <taxon>Vaccinieae</taxon>
        <taxon>Vaccinium</taxon>
    </lineage>
</organism>
<comment type="caution">
    <text evidence="1">The sequence shown here is derived from an EMBL/GenBank/DDBJ whole genome shotgun (WGS) entry which is preliminary data.</text>
</comment>
<evidence type="ECO:0000313" key="1">
    <source>
        <dbReference type="EMBL" id="KAH7839446.1"/>
    </source>
</evidence>